<organism evidence="3">
    <name type="scientific">Salpingoeca rosetta (strain ATCC 50818 / BSB-021)</name>
    <dbReference type="NCBI Taxonomy" id="946362"/>
    <lineage>
        <taxon>Eukaryota</taxon>
        <taxon>Choanoflagellata</taxon>
        <taxon>Craspedida</taxon>
        <taxon>Salpingoecidae</taxon>
        <taxon>Salpingoeca</taxon>
    </lineage>
</organism>
<dbReference type="InParanoid" id="F2UJD9"/>
<feature type="compositionally biased region" description="Acidic residues" evidence="1">
    <location>
        <begin position="408"/>
        <end position="417"/>
    </location>
</feature>
<dbReference type="EMBL" id="GL832977">
    <property type="protein sequence ID" value="EGD77238.1"/>
    <property type="molecule type" value="Genomic_DNA"/>
</dbReference>
<proteinExistence type="predicted"/>
<feature type="region of interest" description="Disordered" evidence="1">
    <location>
        <begin position="404"/>
        <end position="477"/>
    </location>
</feature>
<reference evidence="2" key="1">
    <citation type="submission" date="2009-08" db="EMBL/GenBank/DDBJ databases">
        <title>Annotation of Salpingoeca rosetta.</title>
        <authorList>
            <consortium name="The Broad Institute Genome Sequencing Platform"/>
            <person name="Russ C."/>
            <person name="Cuomo C."/>
            <person name="Burger G."/>
            <person name="Gray M.W."/>
            <person name="Holland P.W.H."/>
            <person name="King N."/>
            <person name="Lang F.B.F."/>
            <person name="Roger A.J."/>
            <person name="Ruiz-Trillo I."/>
            <person name="Young S.K."/>
            <person name="Zeng Q."/>
            <person name="Gargeya S."/>
            <person name="Alvarado L."/>
            <person name="Berlin A."/>
            <person name="Chapman S.B."/>
            <person name="Chen Z."/>
            <person name="Freedman E."/>
            <person name="Gellesch M."/>
            <person name="Goldberg J."/>
            <person name="Griggs A."/>
            <person name="Gujja S."/>
            <person name="Heilman E."/>
            <person name="Heiman D."/>
            <person name="Howarth C."/>
            <person name="Mehta T."/>
            <person name="Neiman D."/>
            <person name="Pearson M."/>
            <person name="Roberts A."/>
            <person name="Saif S."/>
            <person name="Shea T."/>
            <person name="Shenoy N."/>
            <person name="Sisk P."/>
            <person name="Stolte C."/>
            <person name="Sykes S."/>
            <person name="White J."/>
            <person name="Yandava C."/>
            <person name="Haas B."/>
            <person name="Nusbaum C."/>
            <person name="Birren B."/>
        </authorList>
    </citation>
    <scope>NUCLEOTIDE SEQUENCE [LARGE SCALE GENOMIC DNA]</scope>
    <source>
        <strain evidence="2">ATCC 50818</strain>
    </source>
</reference>
<feature type="compositionally biased region" description="Basic residues" evidence="1">
    <location>
        <begin position="421"/>
        <end position="444"/>
    </location>
</feature>
<sequence>MVLETHHHHHQQDVDVEEWLGSAAIARVAALPYISRAVAAAAPYVPSKKDSQLVGRFERICSSHAKPFLERHADKLKQLDEYACQKLDAMETAATSLRQRFTTVRDEVNSKAVSVERVLLAPTQMILDRADAFLEAMQTDVDFDNEQDNDNDEDDAETPATTAATGTTTTTSTLPTKPSTRLGSETREIAHRTRDLSHRVQLLAYARALRQLRNAQRRGVALIHTVEPYSKPIVEYSEKQFDKWITLFAHHHDDDDDDDNAEFQDVETVSLTQAIRRPVERTVRAARRASIANIHRLRDAIAALDASAKSTAASARQYPAVLTSKAGDLVCSAKQTRVYSQLMTQLDAIKRNRRVVTLSEKLVSYLELLGITIPQRVLRLMPGSHSRRREEQVQVNLTYAQVARAGDGDDDDDDSGDDDHHHHHHHHHHQHHQHHQHHHHHHHHGDTDDSDTSGDDDGDEKDEDDGGKDEPNEEDDN</sequence>
<gene>
    <name evidence="2" type="ORF">PTSG_08330</name>
</gene>
<feature type="compositionally biased region" description="Polar residues" evidence="1">
    <location>
        <begin position="174"/>
        <end position="183"/>
    </location>
</feature>
<keyword evidence="3" id="KW-1185">Reference proteome</keyword>
<feature type="compositionally biased region" description="Acidic residues" evidence="1">
    <location>
        <begin position="448"/>
        <end position="477"/>
    </location>
</feature>
<evidence type="ECO:0000313" key="3">
    <source>
        <dbReference type="Proteomes" id="UP000007799"/>
    </source>
</evidence>
<feature type="compositionally biased region" description="Basic and acidic residues" evidence="1">
    <location>
        <begin position="184"/>
        <end position="193"/>
    </location>
</feature>
<feature type="compositionally biased region" description="Acidic residues" evidence="1">
    <location>
        <begin position="143"/>
        <end position="157"/>
    </location>
</feature>
<dbReference type="Proteomes" id="UP000007799">
    <property type="component" value="Unassembled WGS sequence"/>
</dbReference>
<dbReference type="KEGG" id="sre:PTSG_08330"/>
<feature type="compositionally biased region" description="Low complexity" evidence="1">
    <location>
        <begin position="158"/>
        <end position="173"/>
    </location>
</feature>
<dbReference type="AlphaFoldDB" id="F2UJD9"/>
<name>F2UJD9_SALR5</name>
<evidence type="ECO:0000313" key="2">
    <source>
        <dbReference type="EMBL" id="EGD77238.1"/>
    </source>
</evidence>
<dbReference type="GeneID" id="16071140"/>
<feature type="region of interest" description="Disordered" evidence="1">
    <location>
        <begin position="143"/>
        <end position="193"/>
    </location>
</feature>
<dbReference type="RefSeq" id="XP_004990582.1">
    <property type="nucleotide sequence ID" value="XM_004990525.1"/>
</dbReference>
<evidence type="ECO:0000256" key="1">
    <source>
        <dbReference type="SAM" id="MobiDB-lite"/>
    </source>
</evidence>
<accession>F2UJD9</accession>
<protein>
    <submittedName>
        <fullName evidence="2">Uncharacterized protein</fullName>
    </submittedName>
</protein>